<sequence>METSQLIIMGAIVLAALVISQVYKRFVSQKALDPAQADNEAQKLSDNDLDVLVNADFGVCIQHLDDKKVLGANYIYHLPDMKEHMKNAGKDVLKSALTLGTVKYTTVQVPMPLLLTEDGLHLFELDVEEKVKRHLMFDNSRMENATLTPFANDRVPQELGDSAKFYKLQVPSEEGVREITLCTVLYPTQQKYIAYNKYRRLLAYAVGKKFFKALEEKYPNLKA</sequence>
<dbReference type="Proteomes" id="UP000027442">
    <property type="component" value="Unassembled WGS sequence"/>
</dbReference>
<dbReference type="PATRIC" id="fig|1122985.7.peg.2197"/>
<accession>A0A069QIG2</accession>
<dbReference type="AlphaFoldDB" id="A0A069QIG2"/>
<proteinExistence type="predicted"/>
<dbReference type="RefSeq" id="WP_018967832.1">
    <property type="nucleotide sequence ID" value="NZ_KB899217.1"/>
</dbReference>
<keyword evidence="2" id="KW-1185">Reference proteome</keyword>
<protein>
    <submittedName>
        <fullName evidence="1">Uncharacterized protein</fullName>
    </submittedName>
</protein>
<organism evidence="1 2">
    <name type="scientific">Hoylesella loescheii DSM 19665 = JCM 12249 = ATCC 15930</name>
    <dbReference type="NCBI Taxonomy" id="1122985"/>
    <lineage>
        <taxon>Bacteria</taxon>
        <taxon>Pseudomonadati</taxon>
        <taxon>Bacteroidota</taxon>
        <taxon>Bacteroidia</taxon>
        <taxon>Bacteroidales</taxon>
        <taxon>Prevotellaceae</taxon>
        <taxon>Hoylesella</taxon>
    </lineage>
</organism>
<reference evidence="1 2" key="1">
    <citation type="submission" date="2013-08" db="EMBL/GenBank/DDBJ databases">
        <authorList>
            <person name="Weinstock G."/>
            <person name="Sodergren E."/>
            <person name="Wylie T."/>
            <person name="Fulton L."/>
            <person name="Fulton R."/>
            <person name="Fronick C."/>
            <person name="O'Laughlin M."/>
            <person name="Godfrey J."/>
            <person name="Miner T."/>
            <person name="Herter B."/>
            <person name="Appelbaum E."/>
            <person name="Cordes M."/>
            <person name="Lek S."/>
            <person name="Wollam A."/>
            <person name="Pepin K.H."/>
            <person name="Palsikar V.B."/>
            <person name="Mitreva M."/>
            <person name="Wilson R.K."/>
        </authorList>
    </citation>
    <scope>NUCLEOTIDE SEQUENCE [LARGE SCALE GENOMIC DNA]</scope>
    <source>
        <strain evidence="1 2">ATCC 15930</strain>
    </source>
</reference>
<evidence type="ECO:0000313" key="1">
    <source>
        <dbReference type="EMBL" id="KDR51839.1"/>
    </source>
</evidence>
<dbReference type="EMBL" id="JNGW01000090">
    <property type="protein sequence ID" value="KDR51839.1"/>
    <property type="molecule type" value="Genomic_DNA"/>
</dbReference>
<evidence type="ECO:0000313" key="2">
    <source>
        <dbReference type="Proteomes" id="UP000027442"/>
    </source>
</evidence>
<name>A0A069QIG2_HOYLO</name>
<comment type="caution">
    <text evidence="1">The sequence shown here is derived from an EMBL/GenBank/DDBJ whole genome shotgun (WGS) entry which is preliminary data.</text>
</comment>
<gene>
    <name evidence="1" type="ORF">HMPREF1991_02119</name>
</gene>
<dbReference type="HOGENOM" id="CLU_1239239_0_0_10"/>